<dbReference type="Proteomes" id="UP001427805">
    <property type="component" value="Unassembled WGS sequence"/>
</dbReference>
<feature type="signal peptide" evidence="1">
    <location>
        <begin position="1"/>
        <end position="22"/>
    </location>
</feature>
<comment type="caution">
    <text evidence="3">The sequence shown here is derived from an EMBL/GenBank/DDBJ whole genome shotgun (WGS) entry which is preliminary data.</text>
</comment>
<accession>A0ABV0B9N9</accession>
<name>A0ABV0B9N9_9SPHN</name>
<proteinExistence type="predicted"/>
<keyword evidence="1" id="KW-0732">Signal</keyword>
<dbReference type="Pfam" id="PF03572">
    <property type="entry name" value="Peptidase_S41"/>
    <property type="match status" value="1"/>
</dbReference>
<keyword evidence="4" id="KW-1185">Reference proteome</keyword>
<dbReference type="RefSeq" id="WP_346247297.1">
    <property type="nucleotide sequence ID" value="NZ_JBDIZK010000008.1"/>
</dbReference>
<dbReference type="InterPro" id="IPR029045">
    <property type="entry name" value="ClpP/crotonase-like_dom_sf"/>
</dbReference>
<evidence type="ECO:0000259" key="2">
    <source>
        <dbReference type="Pfam" id="PF03572"/>
    </source>
</evidence>
<evidence type="ECO:0000256" key="1">
    <source>
        <dbReference type="SAM" id="SignalP"/>
    </source>
</evidence>
<evidence type="ECO:0000313" key="3">
    <source>
        <dbReference type="EMBL" id="MEN3748278.1"/>
    </source>
</evidence>
<evidence type="ECO:0000313" key="4">
    <source>
        <dbReference type="Proteomes" id="UP001427805"/>
    </source>
</evidence>
<dbReference type="Gene3D" id="3.90.226.10">
    <property type="entry name" value="2-enoyl-CoA Hydratase, Chain A, domain 1"/>
    <property type="match status" value="1"/>
</dbReference>
<organism evidence="3 4">
    <name type="scientific">Sphingomonas rustica</name>
    <dbReference type="NCBI Taxonomy" id="3103142"/>
    <lineage>
        <taxon>Bacteria</taxon>
        <taxon>Pseudomonadati</taxon>
        <taxon>Pseudomonadota</taxon>
        <taxon>Alphaproteobacteria</taxon>
        <taxon>Sphingomonadales</taxon>
        <taxon>Sphingomonadaceae</taxon>
        <taxon>Sphingomonas</taxon>
    </lineage>
</organism>
<reference evidence="3 4" key="1">
    <citation type="submission" date="2024-05" db="EMBL/GenBank/DDBJ databases">
        <title>Sphingomonas sp. HF-S3 16S ribosomal RNA gene Genome sequencing and assembly.</title>
        <authorList>
            <person name="Lee H."/>
        </authorList>
    </citation>
    <scope>NUCLEOTIDE SEQUENCE [LARGE SCALE GENOMIC DNA]</scope>
    <source>
        <strain evidence="3 4">HF-S3</strain>
    </source>
</reference>
<feature type="chain" id="PRO_5046592337" evidence="1">
    <location>
        <begin position="23"/>
        <end position="482"/>
    </location>
</feature>
<dbReference type="EMBL" id="JBDIZK010000008">
    <property type="protein sequence ID" value="MEN3748278.1"/>
    <property type="molecule type" value="Genomic_DNA"/>
</dbReference>
<feature type="domain" description="Tail specific protease" evidence="2">
    <location>
        <begin position="251"/>
        <end position="413"/>
    </location>
</feature>
<protein>
    <submittedName>
        <fullName evidence="3">S41 family peptidase</fullName>
    </submittedName>
</protein>
<gene>
    <name evidence="3" type="ORF">TPR58_13970</name>
</gene>
<sequence length="482" mass="52319">MNRRHAMAAMTAWAALPAAAPAATAVTAGDLRDDIAILRQALALHPGLYRYASPREVAERIDRLEQVFLAARSIEARYLALSRFLATIRCGHSYCNFFNQSDAAARTLFDRPTRLPFRFEWIGGRMIVTDASAADLPAGSEVVTVNGLPAGRMLEALIGYARADGHNDAKRIALLGVSGSDRIEYFDVFHGLVFGAPRDGVHRLDVRMPDGRERTVAAPAIGLAQRQARMAIPAERGDRPAWTWSMGADGIAVLTMPDWALYDSAWDWRAWLDERLGTLGGARGLIVDLRANEGGLDCGDALLARLSDQPIVDPRERRLVRFTRTPEAIRPHLDTWDHSFHSLGVGARPVGNGFLQLVGDRGEDVIAPVGPRITVPVAALIGPVNSSATFQFAQKARRTGLVRLFGETSGGNRRGINGGCFFFVRLPASGIEFDLPLIGYFPPGLPPDAGIEPDVRVLRSAADIAAGRDPAREAAAAWIRRA</sequence>
<dbReference type="SUPFAM" id="SSF52096">
    <property type="entry name" value="ClpP/crotonase"/>
    <property type="match status" value="1"/>
</dbReference>
<dbReference type="InterPro" id="IPR005151">
    <property type="entry name" value="Tail-specific_protease"/>
</dbReference>